<dbReference type="GO" id="GO:0005509">
    <property type="term" value="F:calcium ion binding"/>
    <property type="evidence" value="ECO:0007669"/>
    <property type="project" value="InterPro"/>
</dbReference>
<keyword evidence="2" id="KW-0472">Membrane</keyword>
<dbReference type="InterPro" id="IPR028994">
    <property type="entry name" value="Integrin_alpha_N"/>
</dbReference>
<dbReference type="PANTHER" id="PTHR46580">
    <property type="entry name" value="SENSOR KINASE-RELATED"/>
    <property type="match status" value="1"/>
</dbReference>
<evidence type="ECO:0000256" key="1">
    <source>
        <dbReference type="ARBA" id="ARBA00022729"/>
    </source>
</evidence>
<dbReference type="Pfam" id="PF05345">
    <property type="entry name" value="He_PIG"/>
    <property type="match status" value="1"/>
</dbReference>
<dbReference type="Pfam" id="PF13517">
    <property type="entry name" value="FG-GAP_3"/>
    <property type="match status" value="1"/>
</dbReference>
<keyword evidence="2" id="KW-1133">Transmembrane helix</keyword>
<reference evidence="3 4" key="1">
    <citation type="submission" date="2019-03" db="EMBL/GenBank/DDBJ databases">
        <title>Genomics of glacier-inhabiting Cryobacterium strains.</title>
        <authorList>
            <person name="Liu Q."/>
            <person name="Xin Y.-H."/>
        </authorList>
    </citation>
    <scope>NUCLEOTIDE SEQUENCE [LARGE SCALE GENOMIC DNA]</scope>
    <source>
        <strain evidence="3 4">RHLT2-21</strain>
    </source>
</reference>
<keyword evidence="1" id="KW-0732">Signal</keyword>
<keyword evidence="2" id="KW-0812">Transmembrane</keyword>
<proteinExistence type="predicted"/>
<dbReference type="InterPro" id="IPR015919">
    <property type="entry name" value="Cadherin-like_sf"/>
</dbReference>
<dbReference type="GO" id="GO:0016020">
    <property type="term" value="C:membrane"/>
    <property type="evidence" value="ECO:0007669"/>
    <property type="project" value="InterPro"/>
</dbReference>
<dbReference type="GO" id="GO:0005975">
    <property type="term" value="P:carbohydrate metabolic process"/>
    <property type="evidence" value="ECO:0007669"/>
    <property type="project" value="UniProtKB-ARBA"/>
</dbReference>
<feature type="transmembrane region" description="Helical" evidence="2">
    <location>
        <begin position="21"/>
        <end position="40"/>
    </location>
</feature>
<gene>
    <name evidence="3" type="ORF">E3O32_13845</name>
</gene>
<dbReference type="PANTHER" id="PTHR46580:SF4">
    <property type="entry name" value="ATP_GTP-BINDING PROTEIN"/>
    <property type="match status" value="1"/>
</dbReference>
<dbReference type="InterPro" id="IPR013517">
    <property type="entry name" value="FG-GAP"/>
</dbReference>
<organism evidence="3 4">
    <name type="scientific">Cryobacterium mannosilyticum</name>
    <dbReference type="NCBI Taxonomy" id="1259190"/>
    <lineage>
        <taxon>Bacteria</taxon>
        <taxon>Bacillati</taxon>
        <taxon>Actinomycetota</taxon>
        <taxon>Actinomycetes</taxon>
        <taxon>Micrococcales</taxon>
        <taxon>Microbacteriaceae</taxon>
        <taxon>Cryobacterium</taxon>
    </lineage>
</organism>
<name>A0A4R8W431_9MICO</name>
<sequence length="408" mass="42276">MKIFKGHSGPTPLTEHFISRSLAFAIAVCMGIGISAVAALDDQSRASASASALGRATAISEAAPIITSESPPGATIGEPYSFTITATGSPMPSFALSGSSWLSIDAATGVVSGTASDRVDKFVSFTIVVSNGVAPASSITYSIVVLPATHNVFARDLDGILWSYPADGSGGWADWSPVGSGWNSMTAVLNPGNFDEDGHFDVGHSDVLARDVTGLLWMYPGDGLGGWLPRISVGSGWNVMTEILSPGDFDGDGHSDVLARDGTGLFWLYPGDGSGGWLATELVGSGWNSMTAILSPGDFTGDGRPDVLARDAIGLMWLYPGSGFGGWGKRIEVGSGWNSMTAILSSGDFDGDGNSDVLARDGEGALWMYSGSPNIGFSGDRVEVGSGWNGMTAIFADGASGYHNRKWF</sequence>
<dbReference type="SUPFAM" id="SSF49313">
    <property type="entry name" value="Cadherin-like"/>
    <property type="match status" value="1"/>
</dbReference>
<comment type="caution">
    <text evidence="3">The sequence shown here is derived from an EMBL/GenBank/DDBJ whole genome shotgun (WGS) entry which is preliminary data.</text>
</comment>
<evidence type="ECO:0000313" key="3">
    <source>
        <dbReference type="EMBL" id="TFC01239.1"/>
    </source>
</evidence>
<dbReference type="AlphaFoldDB" id="A0A4R8W431"/>
<dbReference type="EMBL" id="SOFM01000043">
    <property type="protein sequence ID" value="TFC01239.1"/>
    <property type="molecule type" value="Genomic_DNA"/>
</dbReference>
<protein>
    <submittedName>
        <fullName evidence="3">VCBS repeat-containing protein</fullName>
    </submittedName>
</protein>
<accession>A0A4R8W431</accession>
<dbReference type="InterPro" id="IPR013783">
    <property type="entry name" value="Ig-like_fold"/>
</dbReference>
<dbReference type="Proteomes" id="UP000297643">
    <property type="component" value="Unassembled WGS sequence"/>
</dbReference>
<evidence type="ECO:0000256" key="2">
    <source>
        <dbReference type="SAM" id="Phobius"/>
    </source>
</evidence>
<keyword evidence="4" id="KW-1185">Reference proteome</keyword>
<dbReference type="SUPFAM" id="SSF69318">
    <property type="entry name" value="Integrin alpha N-terminal domain"/>
    <property type="match status" value="1"/>
</dbReference>
<evidence type="ECO:0000313" key="4">
    <source>
        <dbReference type="Proteomes" id="UP000297643"/>
    </source>
</evidence>
<dbReference type="Gene3D" id="2.60.40.10">
    <property type="entry name" value="Immunoglobulins"/>
    <property type="match status" value="1"/>
</dbReference>